<dbReference type="GO" id="GO:0003677">
    <property type="term" value="F:DNA binding"/>
    <property type="evidence" value="ECO:0007669"/>
    <property type="project" value="InterPro"/>
</dbReference>
<comment type="caution">
    <text evidence="1">The sequence shown here is derived from an EMBL/GenBank/DDBJ whole genome shotgun (WGS) entry which is preliminary data.</text>
</comment>
<dbReference type="RefSeq" id="WP_114981107.1">
    <property type="nucleotide sequence ID" value="NZ_BJYO01000002.1"/>
</dbReference>
<dbReference type="EMBL" id="QRAS01000001">
    <property type="protein sequence ID" value="RDL12002.1"/>
    <property type="molecule type" value="Genomic_DNA"/>
</dbReference>
<dbReference type="InterPro" id="IPR010994">
    <property type="entry name" value="RuvA_2-like"/>
</dbReference>
<sequence length="235" mass="24798">MFDDLFDRIKDRLDDTKYMVIIIGVVGLLVSGGIWLVTRAQASPSGAMSFVTSTPTISDATTSTSPSVTAVRATSVVNTVTIDVKGGVKEPGVYTFTTEPTVDEVLKKAGGVTPNVKLARLNLAARMQTAQVLYIPINDEKVPVEFPLPGMTTQASVVSGSSTASGSTGDTPLISLNTATLTDLQTLSGIGEKRAQDIIDLRDRMGGFKSVADLKEVSGIGDKTFEKIAPYVQVP</sequence>
<keyword evidence="2" id="KW-1185">Reference proteome</keyword>
<dbReference type="InterPro" id="IPR051675">
    <property type="entry name" value="Endo/Exo/Phosphatase_dom_1"/>
</dbReference>
<reference evidence="1 2" key="1">
    <citation type="submission" date="2018-07" db="EMBL/GenBank/DDBJ databases">
        <title>Genomic Encyclopedia of Type Strains, Phase III (KMG-III): the genomes of soil and plant-associated and newly described type strains.</title>
        <authorList>
            <person name="Whitman W."/>
        </authorList>
    </citation>
    <scope>NUCLEOTIDE SEQUENCE [LARGE SCALE GENOMIC DNA]</scope>
    <source>
        <strain evidence="1 2">CECT 7031</strain>
    </source>
</reference>
<dbReference type="GO" id="GO:0015628">
    <property type="term" value="P:protein secretion by the type II secretion system"/>
    <property type="evidence" value="ECO:0007669"/>
    <property type="project" value="TreeGrafter"/>
</dbReference>
<evidence type="ECO:0000313" key="1">
    <source>
        <dbReference type="EMBL" id="RDL12002.1"/>
    </source>
</evidence>
<dbReference type="Proteomes" id="UP000254912">
    <property type="component" value="Unassembled WGS sequence"/>
</dbReference>
<dbReference type="InterPro" id="IPR019554">
    <property type="entry name" value="Soluble_ligand-bd"/>
</dbReference>
<dbReference type="GeneID" id="94545997"/>
<protein>
    <submittedName>
        <fullName evidence="1">Competence protein ComEA</fullName>
    </submittedName>
</protein>
<dbReference type="SUPFAM" id="SSF47781">
    <property type="entry name" value="RuvA domain 2-like"/>
    <property type="match status" value="1"/>
</dbReference>
<dbReference type="KEGG" id="wso:WSWS_00798"/>
<dbReference type="Pfam" id="PF10531">
    <property type="entry name" value="SLBB"/>
    <property type="match status" value="1"/>
</dbReference>
<dbReference type="SMART" id="SM00278">
    <property type="entry name" value="HhH1"/>
    <property type="match status" value="2"/>
</dbReference>
<evidence type="ECO:0000313" key="2">
    <source>
        <dbReference type="Proteomes" id="UP000254912"/>
    </source>
</evidence>
<dbReference type="GO" id="GO:0015627">
    <property type="term" value="C:type II protein secretion system complex"/>
    <property type="evidence" value="ECO:0007669"/>
    <property type="project" value="TreeGrafter"/>
</dbReference>
<dbReference type="AlphaFoldDB" id="A0A288Q8J9"/>
<dbReference type="PANTHER" id="PTHR21180:SF32">
    <property type="entry name" value="ENDONUCLEASE_EXONUCLEASE_PHOSPHATASE FAMILY DOMAIN-CONTAINING PROTEIN 1"/>
    <property type="match status" value="1"/>
</dbReference>
<dbReference type="Pfam" id="PF12836">
    <property type="entry name" value="HHH_3"/>
    <property type="match status" value="1"/>
</dbReference>
<dbReference type="Gene3D" id="3.10.560.10">
    <property type="entry name" value="Outer membrane lipoprotein wza domain like"/>
    <property type="match status" value="1"/>
</dbReference>
<organism evidence="1 2">
    <name type="scientific">Weissella soli</name>
    <dbReference type="NCBI Taxonomy" id="155866"/>
    <lineage>
        <taxon>Bacteria</taxon>
        <taxon>Bacillati</taxon>
        <taxon>Bacillota</taxon>
        <taxon>Bacilli</taxon>
        <taxon>Lactobacillales</taxon>
        <taxon>Lactobacillaceae</taxon>
        <taxon>Weissella</taxon>
    </lineage>
</organism>
<gene>
    <name evidence="1" type="ORF">DFP99_0426</name>
</gene>
<dbReference type="Gene3D" id="1.10.150.280">
    <property type="entry name" value="AF1531-like domain"/>
    <property type="match status" value="1"/>
</dbReference>
<dbReference type="InterPro" id="IPR003583">
    <property type="entry name" value="Hlx-hairpin-Hlx_DNA-bd_motif"/>
</dbReference>
<name>A0A288Q8J9_9LACO</name>
<dbReference type="GO" id="GO:0006281">
    <property type="term" value="P:DNA repair"/>
    <property type="evidence" value="ECO:0007669"/>
    <property type="project" value="InterPro"/>
</dbReference>
<dbReference type="NCBIfam" id="TIGR00426">
    <property type="entry name" value="competence protein ComEA helix-hairpin-helix repeat region"/>
    <property type="match status" value="1"/>
</dbReference>
<accession>A0A288Q8J9</accession>
<proteinExistence type="predicted"/>
<dbReference type="PANTHER" id="PTHR21180">
    <property type="entry name" value="ENDONUCLEASE/EXONUCLEASE/PHOSPHATASE FAMILY DOMAIN-CONTAINING PROTEIN 1"/>
    <property type="match status" value="1"/>
</dbReference>
<dbReference type="InterPro" id="IPR004509">
    <property type="entry name" value="Competence_ComEA_HhH"/>
</dbReference>